<dbReference type="InterPro" id="IPR023149">
    <property type="entry name" value="Trans_acon_MeTrfase_C"/>
</dbReference>
<keyword evidence="1" id="KW-0489">Methyltransferase</keyword>
<evidence type="ECO:0000313" key="2">
    <source>
        <dbReference type="Proteomes" id="UP000474758"/>
    </source>
</evidence>
<dbReference type="Proteomes" id="UP000474758">
    <property type="component" value="Unassembled WGS sequence"/>
</dbReference>
<dbReference type="AlphaFoldDB" id="A0A6M1TW98"/>
<dbReference type="SUPFAM" id="SSF53335">
    <property type="entry name" value="S-adenosyl-L-methionine-dependent methyltransferases"/>
    <property type="match status" value="1"/>
</dbReference>
<dbReference type="Gene3D" id="1.10.150.290">
    <property type="entry name" value="S-adenosyl-L-methionine-dependent methyltransferases"/>
    <property type="match status" value="1"/>
</dbReference>
<dbReference type="Pfam" id="PF13489">
    <property type="entry name" value="Methyltransf_23"/>
    <property type="match status" value="1"/>
</dbReference>
<reference evidence="1 2" key="1">
    <citation type="submission" date="2020-02" db="EMBL/GenBank/DDBJ databases">
        <title>Rhodobacter translucens sp. nov., a novel bacterium isolated from activated sludge.</title>
        <authorList>
            <person name="Liu J."/>
        </authorList>
    </citation>
    <scope>NUCLEOTIDE SEQUENCE [LARGE SCALE GENOMIC DNA]</scope>
    <source>
        <strain evidence="1 2">HX-7-19</strain>
    </source>
</reference>
<dbReference type="EMBL" id="JAALFE010000004">
    <property type="protein sequence ID" value="NGQ90362.1"/>
    <property type="molecule type" value="Genomic_DNA"/>
</dbReference>
<dbReference type="PANTHER" id="PTHR43861">
    <property type="entry name" value="TRANS-ACONITATE 2-METHYLTRANSFERASE-RELATED"/>
    <property type="match status" value="1"/>
</dbReference>
<dbReference type="GO" id="GO:0032259">
    <property type="term" value="P:methylation"/>
    <property type="evidence" value="ECO:0007669"/>
    <property type="project" value="UniProtKB-KW"/>
</dbReference>
<dbReference type="InterPro" id="IPR029063">
    <property type="entry name" value="SAM-dependent_MTases_sf"/>
</dbReference>
<gene>
    <name evidence="1" type="ORF">G5V65_05600</name>
</gene>
<keyword evidence="2" id="KW-1185">Reference proteome</keyword>
<dbReference type="CDD" id="cd02440">
    <property type="entry name" value="AdoMet_MTases"/>
    <property type="match status" value="1"/>
</dbReference>
<protein>
    <submittedName>
        <fullName evidence="1">Methyltransferase domain-containing protein</fullName>
    </submittedName>
</protein>
<evidence type="ECO:0000313" key="1">
    <source>
        <dbReference type="EMBL" id="NGQ90362.1"/>
    </source>
</evidence>
<proteinExistence type="predicted"/>
<comment type="caution">
    <text evidence="1">The sequence shown here is derived from an EMBL/GenBank/DDBJ whole genome shotgun (WGS) entry which is preliminary data.</text>
</comment>
<name>A0A6M1TW98_9RHOB</name>
<dbReference type="GO" id="GO:0030798">
    <property type="term" value="F:trans-aconitate 2-methyltransferase activity"/>
    <property type="evidence" value="ECO:0007669"/>
    <property type="project" value="InterPro"/>
</dbReference>
<sequence length="255" mass="28043">MGGTDWDPGTYGRFRGLRLRPALDLLAQVPDLPEGAVVDLGCGDGAAARALRARFPERRLVGVDASPAMLEQARGYDALQGADIATWQPEAPVALIFSNAVLQWLGDHAGLMPRLAGCLVPGGVLAIQMPRQFNAPSHRFLRDIAQGMFPDRFDFSQWRPPVDRAQAYWAMLAPLGQVTAWETDYVQRLDPAEQGHPVRRFTESTVMRPFAARLDAAELARFVAAYDEALAAAYPLQQDGSVLFPFRRVFLILGV</sequence>
<keyword evidence="1" id="KW-0808">Transferase</keyword>
<accession>A0A6M1TW98</accession>
<dbReference type="PANTHER" id="PTHR43861:SF1">
    <property type="entry name" value="TRANS-ACONITATE 2-METHYLTRANSFERASE"/>
    <property type="match status" value="1"/>
</dbReference>
<dbReference type="Gene3D" id="3.40.50.150">
    <property type="entry name" value="Vaccinia Virus protein VP39"/>
    <property type="match status" value="1"/>
</dbReference>
<organism evidence="1 2">
    <name type="scientific">Paragemmobacter kunshanensis</name>
    <dbReference type="NCBI Taxonomy" id="2583234"/>
    <lineage>
        <taxon>Bacteria</taxon>
        <taxon>Pseudomonadati</taxon>
        <taxon>Pseudomonadota</taxon>
        <taxon>Alphaproteobacteria</taxon>
        <taxon>Rhodobacterales</taxon>
        <taxon>Paracoccaceae</taxon>
        <taxon>Paragemmobacter</taxon>
    </lineage>
</organism>